<dbReference type="GO" id="GO:0008270">
    <property type="term" value="F:zinc ion binding"/>
    <property type="evidence" value="ECO:0007669"/>
    <property type="project" value="UniProtKB-KW"/>
</dbReference>
<dbReference type="InterPro" id="IPR000536">
    <property type="entry name" value="Nucl_hrmn_rcpt_lig-bd"/>
</dbReference>
<dbReference type="GO" id="GO:0005634">
    <property type="term" value="C:nucleus"/>
    <property type="evidence" value="ECO:0007669"/>
    <property type="project" value="TreeGrafter"/>
</dbReference>
<keyword evidence="5" id="KW-0238">DNA-binding</keyword>
<feature type="non-terminal residue" evidence="11">
    <location>
        <position position="366"/>
    </location>
</feature>
<evidence type="ECO:0000256" key="4">
    <source>
        <dbReference type="ARBA" id="ARBA00023015"/>
    </source>
</evidence>
<name>A0AAV5T9S3_9BILA</name>
<organism evidence="11 13">
    <name type="scientific">Pristionchus entomophagus</name>
    <dbReference type="NCBI Taxonomy" id="358040"/>
    <lineage>
        <taxon>Eukaryota</taxon>
        <taxon>Metazoa</taxon>
        <taxon>Ecdysozoa</taxon>
        <taxon>Nematoda</taxon>
        <taxon>Chromadorea</taxon>
        <taxon>Rhabditida</taxon>
        <taxon>Rhabditina</taxon>
        <taxon>Diplogasteromorpha</taxon>
        <taxon>Diplogasteroidea</taxon>
        <taxon>Neodiplogasteridae</taxon>
        <taxon>Pristionchus</taxon>
    </lineage>
</organism>
<reference evidence="11" key="1">
    <citation type="submission" date="2023-10" db="EMBL/GenBank/DDBJ databases">
        <title>Genome assembly of Pristionchus species.</title>
        <authorList>
            <person name="Yoshida K."/>
            <person name="Sommer R.J."/>
        </authorList>
    </citation>
    <scope>NUCLEOTIDE SEQUENCE</scope>
    <source>
        <strain evidence="11">RS0144</strain>
    </source>
</reference>
<evidence type="ECO:0000256" key="6">
    <source>
        <dbReference type="ARBA" id="ARBA00023163"/>
    </source>
</evidence>
<dbReference type="PROSITE" id="PS51843">
    <property type="entry name" value="NR_LBD"/>
    <property type="match status" value="1"/>
</dbReference>
<feature type="non-terminal residue" evidence="11">
    <location>
        <position position="1"/>
    </location>
</feature>
<evidence type="ECO:0000256" key="3">
    <source>
        <dbReference type="ARBA" id="ARBA00022833"/>
    </source>
</evidence>
<feature type="domain" description="Nuclear receptor" evidence="9">
    <location>
        <begin position="2"/>
        <end position="81"/>
    </location>
</feature>
<dbReference type="Proteomes" id="UP001432027">
    <property type="component" value="Unassembled WGS sequence"/>
</dbReference>
<dbReference type="GO" id="GO:0003700">
    <property type="term" value="F:DNA-binding transcription factor activity"/>
    <property type="evidence" value="ECO:0007669"/>
    <property type="project" value="InterPro"/>
</dbReference>
<dbReference type="PANTHER" id="PTHR46011">
    <property type="entry name" value="NUCLEAR HORMONE RECEPTOR FAMILY MEMBER NHR-86-RELATED"/>
    <property type="match status" value="1"/>
</dbReference>
<dbReference type="InterPro" id="IPR035500">
    <property type="entry name" value="NHR-like_dom_sf"/>
</dbReference>
<sequence>PQMECLICSESIVHARMGVNACRACAAFYKRTSGNFKRLKCKGGGDRCREKNPKTTCRKCRLARFKEVLSRAGESPVVIETKPMEIEETASATPATSSTFIDHKNFYDCEPTTSETPLLNRIRRGYSLMCLIRKSGELALKPDSREEGEISVDNLVLSRAKYSTTMPNVRVAKNAFIEFASFAFDDFRLLDEKKKNTMIETSFSTINILETTYRARHHFPEDDAIRTPGYTTYLRNTDLETFFDDCPDKVDKKNLIREFKNYFVQSSKIVRQHFDNAKPTDIEFLALFGLALWSDAVTKDDETLSKIATPIRSEIMKELHIYYAWSGTADYASRVGNIFCLLVNCQNHSVKTHEDFQVFRLLNLFD</sequence>
<dbReference type="SMART" id="SM00399">
    <property type="entry name" value="ZnF_C4"/>
    <property type="match status" value="1"/>
</dbReference>
<keyword evidence="13" id="KW-1185">Reference proteome</keyword>
<dbReference type="Gene3D" id="3.30.50.10">
    <property type="entry name" value="Erythroid Transcription Factor GATA-1, subunit A"/>
    <property type="match status" value="1"/>
</dbReference>
<gene>
    <name evidence="11" type="ORF">PENTCL1PPCAC_13862</name>
    <name evidence="12" type="ORF">PENTCL1PPCAC_30677</name>
</gene>
<accession>A0AAV5T9S3</accession>
<evidence type="ECO:0000313" key="12">
    <source>
        <dbReference type="EMBL" id="GMT08503.1"/>
    </source>
</evidence>
<evidence type="ECO:0008006" key="14">
    <source>
        <dbReference type="Google" id="ProtNLM"/>
    </source>
</evidence>
<evidence type="ECO:0000256" key="8">
    <source>
        <dbReference type="ARBA" id="ARBA00023242"/>
    </source>
</evidence>
<dbReference type="GO" id="GO:0043565">
    <property type="term" value="F:sequence-specific DNA binding"/>
    <property type="evidence" value="ECO:0007669"/>
    <property type="project" value="InterPro"/>
</dbReference>
<proteinExistence type="predicted"/>
<dbReference type="PANTHER" id="PTHR46011:SF6">
    <property type="entry name" value="HIGH ZINC ACTIVATED NUCLEAR RECEPTOR PROTEIN"/>
    <property type="match status" value="1"/>
</dbReference>
<dbReference type="Gene3D" id="1.10.565.10">
    <property type="entry name" value="Retinoid X Receptor"/>
    <property type="match status" value="1"/>
</dbReference>
<dbReference type="EMBL" id="BTSX01000004">
    <property type="protein sequence ID" value="GMS91687.1"/>
    <property type="molecule type" value="Genomic_DNA"/>
</dbReference>
<comment type="caution">
    <text evidence="11">The sequence shown here is derived from an EMBL/GenBank/DDBJ whole genome shotgun (WGS) entry which is preliminary data.</text>
</comment>
<evidence type="ECO:0000259" key="10">
    <source>
        <dbReference type="PROSITE" id="PS51843"/>
    </source>
</evidence>
<dbReference type="SUPFAM" id="SSF48508">
    <property type="entry name" value="Nuclear receptor ligand-binding domain"/>
    <property type="match status" value="1"/>
</dbReference>
<dbReference type="SMART" id="SM00430">
    <property type="entry name" value="HOLI"/>
    <property type="match status" value="1"/>
</dbReference>
<keyword evidence="8" id="KW-0539">Nucleus</keyword>
<evidence type="ECO:0000313" key="11">
    <source>
        <dbReference type="EMBL" id="GMS91687.1"/>
    </source>
</evidence>
<evidence type="ECO:0000256" key="7">
    <source>
        <dbReference type="ARBA" id="ARBA00023170"/>
    </source>
</evidence>
<dbReference type="PROSITE" id="PS51030">
    <property type="entry name" value="NUCLEAR_REC_DBD_2"/>
    <property type="match status" value="1"/>
</dbReference>
<keyword evidence="2" id="KW-0863">Zinc-finger</keyword>
<dbReference type="AlphaFoldDB" id="A0AAV5T9S3"/>
<keyword evidence="1" id="KW-0479">Metal-binding</keyword>
<evidence type="ECO:0000313" key="13">
    <source>
        <dbReference type="Proteomes" id="UP001432027"/>
    </source>
</evidence>
<dbReference type="EMBL" id="BTSX01000105">
    <property type="protein sequence ID" value="GMT08503.1"/>
    <property type="molecule type" value="Genomic_DNA"/>
</dbReference>
<evidence type="ECO:0000256" key="5">
    <source>
        <dbReference type="ARBA" id="ARBA00023125"/>
    </source>
</evidence>
<dbReference type="Pfam" id="PF00104">
    <property type="entry name" value="Hormone_recep"/>
    <property type="match status" value="1"/>
</dbReference>
<protein>
    <recommendedName>
        <fullName evidence="14">Nuclear receptor</fullName>
    </recommendedName>
</protein>
<keyword evidence="7" id="KW-0675">Receptor</keyword>
<dbReference type="InterPro" id="IPR013088">
    <property type="entry name" value="Znf_NHR/GATA"/>
</dbReference>
<feature type="domain" description="NR LBD" evidence="10">
    <location>
        <begin position="137"/>
        <end position="366"/>
    </location>
</feature>
<keyword evidence="6" id="KW-0804">Transcription</keyword>
<evidence type="ECO:0000259" key="9">
    <source>
        <dbReference type="PROSITE" id="PS51030"/>
    </source>
</evidence>
<dbReference type="Pfam" id="PF00105">
    <property type="entry name" value="zf-C4"/>
    <property type="match status" value="1"/>
</dbReference>
<keyword evidence="4" id="KW-0805">Transcription regulation</keyword>
<evidence type="ECO:0000256" key="1">
    <source>
        <dbReference type="ARBA" id="ARBA00022723"/>
    </source>
</evidence>
<keyword evidence="3" id="KW-0862">Zinc</keyword>
<evidence type="ECO:0000256" key="2">
    <source>
        <dbReference type="ARBA" id="ARBA00022771"/>
    </source>
</evidence>
<dbReference type="SUPFAM" id="SSF57716">
    <property type="entry name" value="Glucocorticoid receptor-like (DNA-binding domain)"/>
    <property type="match status" value="1"/>
</dbReference>
<dbReference type="InterPro" id="IPR001628">
    <property type="entry name" value="Znf_hrmn_rcpt"/>
</dbReference>